<dbReference type="InterPro" id="IPR001254">
    <property type="entry name" value="Trypsin_dom"/>
</dbReference>
<keyword evidence="7" id="KW-1185">Reference proteome</keyword>
<dbReference type="GO" id="GO:0006508">
    <property type="term" value="P:proteolysis"/>
    <property type="evidence" value="ECO:0007669"/>
    <property type="project" value="UniProtKB-KW"/>
</dbReference>
<evidence type="ECO:0000256" key="4">
    <source>
        <dbReference type="SAM" id="Phobius"/>
    </source>
</evidence>
<dbReference type="Proteomes" id="UP000494040">
    <property type="component" value="Unassembled WGS sequence"/>
</dbReference>
<dbReference type="Gene3D" id="2.40.10.10">
    <property type="entry name" value="Trypsin-like serine proteases"/>
    <property type="match status" value="1"/>
</dbReference>
<dbReference type="InterPro" id="IPR043504">
    <property type="entry name" value="Peptidase_S1_PA_chymotrypsin"/>
</dbReference>
<comment type="similarity">
    <text evidence="2">Belongs to the peptidase S1 family. CLIP subfamily.</text>
</comment>
<dbReference type="InterPro" id="IPR033116">
    <property type="entry name" value="TRYPSIN_SER"/>
</dbReference>
<evidence type="ECO:0000313" key="6">
    <source>
        <dbReference type="EnsemblMetazoa" id="XP_014243937.1"/>
    </source>
</evidence>
<dbReference type="PROSITE" id="PS50240">
    <property type="entry name" value="TRYPSIN_DOM"/>
    <property type="match status" value="1"/>
</dbReference>
<keyword evidence="3" id="KW-0645">Protease</keyword>
<keyword evidence="3" id="KW-0720">Serine protease</keyword>
<dbReference type="GO" id="GO:0004252">
    <property type="term" value="F:serine-type endopeptidase activity"/>
    <property type="evidence" value="ECO:0007669"/>
    <property type="project" value="InterPro"/>
</dbReference>
<dbReference type="SMART" id="SM00020">
    <property type="entry name" value="Tryp_SPc"/>
    <property type="match status" value="1"/>
</dbReference>
<dbReference type="InterPro" id="IPR009003">
    <property type="entry name" value="Peptidase_S1_PA"/>
</dbReference>
<dbReference type="Pfam" id="PF00089">
    <property type="entry name" value="Trypsin"/>
    <property type="match status" value="1"/>
</dbReference>
<dbReference type="InterPro" id="IPR051487">
    <property type="entry name" value="Ser/Thr_Proteases_Immune/Dev"/>
</dbReference>
<evidence type="ECO:0000256" key="1">
    <source>
        <dbReference type="ARBA" id="ARBA00023157"/>
    </source>
</evidence>
<keyword evidence="1" id="KW-1015">Disulfide bond</keyword>
<dbReference type="SUPFAM" id="SSF50494">
    <property type="entry name" value="Trypsin-like serine proteases"/>
    <property type="match status" value="1"/>
</dbReference>
<keyword evidence="4" id="KW-1133">Transmembrane helix</keyword>
<sequence>MCGCALVTVTKIVTAGHCVMRWKEGKRNVHEASKGTVYFGTTRFMGDDGQSAILKSVMYPKDIRKKASGGIMHDYATAELMTPIQITDTVKLLSVYSKDKTEFKNAWDEMVTSKAPCIIAGWGATNFRIENDTIIASAGSPYLKMTMAQPWEEQKCERYFGPGRDNMVPFGEVCLLGVKFGDTALPGDSGSPLICGDYVWGVCSSMIIDSSGREPFQYLLHWNYLNDFLFESYGSGASLCSENFILLLFLIFLGINFGQLRYNK</sequence>
<keyword evidence="4" id="KW-0812">Transmembrane</keyword>
<dbReference type="PROSITE" id="PS00134">
    <property type="entry name" value="TRYPSIN_HIS"/>
    <property type="match status" value="1"/>
</dbReference>
<organism evidence="6 7">
    <name type="scientific">Cimex lectularius</name>
    <name type="common">Bed bug</name>
    <name type="synonym">Acanthia lectularia</name>
    <dbReference type="NCBI Taxonomy" id="79782"/>
    <lineage>
        <taxon>Eukaryota</taxon>
        <taxon>Metazoa</taxon>
        <taxon>Ecdysozoa</taxon>
        <taxon>Arthropoda</taxon>
        <taxon>Hexapoda</taxon>
        <taxon>Insecta</taxon>
        <taxon>Pterygota</taxon>
        <taxon>Neoptera</taxon>
        <taxon>Paraneoptera</taxon>
        <taxon>Hemiptera</taxon>
        <taxon>Heteroptera</taxon>
        <taxon>Panheteroptera</taxon>
        <taxon>Cimicomorpha</taxon>
        <taxon>Cimicidae</taxon>
        <taxon>Cimex</taxon>
    </lineage>
</organism>
<keyword evidence="4" id="KW-0472">Membrane</keyword>
<dbReference type="GeneID" id="106663554"/>
<evidence type="ECO:0000256" key="2">
    <source>
        <dbReference type="ARBA" id="ARBA00024195"/>
    </source>
</evidence>
<dbReference type="PANTHER" id="PTHR24256">
    <property type="entry name" value="TRYPTASE-RELATED"/>
    <property type="match status" value="1"/>
</dbReference>
<dbReference type="AlphaFoldDB" id="A0A8I6RHD8"/>
<evidence type="ECO:0000259" key="5">
    <source>
        <dbReference type="PROSITE" id="PS50240"/>
    </source>
</evidence>
<feature type="domain" description="Peptidase S1" evidence="5">
    <location>
        <begin position="1"/>
        <end position="222"/>
    </location>
</feature>
<dbReference type="EnsemblMetazoa" id="XM_014388451.1">
    <property type="protein sequence ID" value="XP_014243937.1"/>
    <property type="gene ID" value="LOC106663554"/>
</dbReference>
<dbReference type="KEGG" id="clec:106663554"/>
<evidence type="ECO:0000256" key="3">
    <source>
        <dbReference type="RuleBase" id="RU363034"/>
    </source>
</evidence>
<protein>
    <recommendedName>
        <fullName evidence="5">Peptidase S1 domain-containing protein</fullName>
    </recommendedName>
</protein>
<feature type="transmembrane region" description="Helical" evidence="4">
    <location>
        <begin position="244"/>
        <end position="262"/>
    </location>
</feature>
<name>A0A8I6RHD8_CIMLE</name>
<dbReference type="RefSeq" id="XP_014243937.1">
    <property type="nucleotide sequence ID" value="XM_014388451.1"/>
</dbReference>
<proteinExistence type="inferred from homology"/>
<evidence type="ECO:0000313" key="7">
    <source>
        <dbReference type="Proteomes" id="UP000494040"/>
    </source>
</evidence>
<dbReference type="InterPro" id="IPR018114">
    <property type="entry name" value="TRYPSIN_HIS"/>
</dbReference>
<accession>A0A8I6RHD8</accession>
<keyword evidence="3" id="KW-0378">Hydrolase</keyword>
<dbReference type="PROSITE" id="PS00135">
    <property type="entry name" value="TRYPSIN_SER"/>
    <property type="match status" value="1"/>
</dbReference>
<dbReference type="OrthoDB" id="5565075at2759"/>
<reference evidence="6" key="1">
    <citation type="submission" date="2022-01" db="UniProtKB">
        <authorList>
            <consortium name="EnsemblMetazoa"/>
        </authorList>
    </citation>
    <scope>IDENTIFICATION</scope>
</reference>